<sequence>MMKNRTGWVALLVLGVATLLMVFFVLPRISETGKEAEKPTTTAADTTKDTAAKAETTLAEAGKAAAEKMDRLKADATTAVQGLSALFADGKTPAIEAFTSAKTAARSALSALSALEIPQLPDTTAIDTLKSARDNAAKALALLEALPQDPSAAGTLLGPIEHALKGTMAPAAPATEAPAAATPAAPADQSASMLPRFDVLRVEPDGSTVIAGSAEPGAKLDIVSGDKTVTSVQVEPNGDFVAVLDQPLPPGDHVLALRVTGKDGKTATSEEMATVSVPNSADGKLLAMVTKPGEASRMITLPETVNSETKQSRVAAETAVAEPNDAATPTAPAVKAEIQVSAVEIEGKRIFVAGEAPAASTVRAMADETRIGETKTDATGHFVVEGTIDLPVGSHIITVELLDENGNVKVKASVPFDRPAGDQVSVVAQASGEAGALVPLEQVSFEKQRDALSKAFAILKGLYADGKTPAIEELAAARSATEIGLQSIADFRLPSSTGQALIDFISQATSGAKTALSTLRAVPAGDVQAMGAAVPKLASLIDAILAPAAPAPAVAVQEQSPSRQGTTETATAEPKTITQAPLQESRNSVIIRRGDTLWQISRRVYGQGVRYTTIYLANAKQIANPDKIEPGQIFSVPDEALPNAEELHRKRLHGEKLN</sequence>
<feature type="region of interest" description="Disordered" evidence="1">
    <location>
        <begin position="555"/>
        <end position="581"/>
    </location>
</feature>
<dbReference type="CDD" id="cd00118">
    <property type="entry name" value="LysM"/>
    <property type="match status" value="1"/>
</dbReference>
<gene>
    <name evidence="3" type="ORF">G6N76_06040</name>
</gene>
<dbReference type="InterPro" id="IPR018392">
    <property type="entry name" value="LysM"/>
</dbReference>
<evidence type="ECO:0000313" key="3">
    <source>
        <dbReference type="EMBL" id="NGO63227.1"/>
    </source>
</evidence>
<dbReference type="InterPro" id="IPR052196">
    <property type="entry name" value="Bact_Kbp"/>
</dbReference>
<proteinExistence type="predicted"/>
<organism evidence="3 4">
    <name type="scientific">Rhizobium daejeonense</name>
    <dbReference type="NCBI Taxonomy" id="240521"/>
    <lineage>
        <taxon>Bacteria</taxon>
        <taxon>Pseudomonadati</taxon>
        <taxon>Pseudomonadota</taxon>
        <taxon>Alphaproteobacteria</taxon>
        <taxon>Hyphomicrobiales</taxon>
        <taxon>Rhizobiaceae</taxon>
        <taxon>Rhizobium/Agrobacterium group</taxon>
        <taxon>Rhizobium</taxon>
    </lineage>
</organism>
<dbReference type="PANTHER" id="PTHR34700">
    <property type="entry name" value="POTASSIUM BINDING PROTEIN KBP"/>
    <property type="match status" value="1"/>
</dbReference>
<dbReference type="PROSITE" id="PS51782">
    <property type="entry name" value="LYSM"/>
    <property type="match status" value="1"/>
</dbReference>
<evidence type="ECO:0000259" key="2">
    <source>
        <dbReference type="PROSITE" id="PS51782"/>
    </source>
</evidence>
<dbReference type="Proteomes" id="UP000477849">
    <property type="component" value="Unassembled WGS sequence"/>
</dbReference>
<name>A0A6M1S1U9_9HYPH</name>
<dbReference type="Gene3D" id="2.60.40.10">
    <property type="entry name" value="Immunoglobulins"/>
    <property type="match status" value="1"/>
</dbReference>
<feature type="domain" description="LysM" evidence="2">
    <location>
        <begin position="587"/>
        <end position="636"/>
    </location>
</feature>
<accession>A0A6M1S1U9</accession>
<dbReference type="EMBL" id="JAAKZH010000002">
    <property type="protein sequence ID" value="NGO63227.1"/>
    <property type="molecule type" value="Genomic_DNA"/>
</dbReference>
<dbReference type="Pfam" id="PF01476">
    <property type="entry name" value="LysM"/>
    <property type="match status" value="1"/>
</dbReference>
<protein>
    <submittedName>
        <fullName evidence="3">LysM peptidoglycan-binding domain-containing protein</fullName>
    </submittedName>
</protein>
<dbReference type="SMART" id="SM00257">
    <property type="entry name" value="LysM"/>
    <property type="match status" value="1"/>
</dbReference>
<dbReference type="RefSeq" id="WP_163904480.1">
    <property type="nucleotide sequence ID" value="NZ_CP048427.1"/>
</dbReference>
<dbReference type="AlphaFoldDB" id="A0A6M1S1U9"/>
<feature type="compositionally biased region" description="Polar residues" evidence="1">
    <location>
        <begin position="557"/>
        <end position="581"/>
    </location>
</feature>
<keyword evidence="4" id="KW-1185">Reference proteome</keyword>
<dbReference type="Gene3D" id="3.10.350.10">
    <property type="entry name" value="LysM domain"/>
    <property type="match status" value="1"/>
</dbReference>
<comment type="caution">
    <text evidence="3">The sequence shown here is derived from an EMBL/GenBank/DDBJ whole genome shotgun (WGS) entry which is preliminary data.</text>
</comment>
<dbReference type="InterPro" id="IPR013783">
    <property type="entry name" value="Ig-like_fold"/>
</dbReference>
<evidence type="ECO:0000313" key="4">
    <source>
        <dbReference type="Proteomes" id="UP000477849"/>
    </source>
</evidence>
<dbReference type="PANTHER" id="PTHR34700:SF4">
    <property type="entry name" value="PHAGE-LIKE ELEMENT PBSX PROTEIN XKDP"/>
    <property type="match status" value="1"/>
</dbReference>
<evidence type="ECO:0000256" key="1">
    <source>
        <dbReference type="SAM" id="MobiDB-lite"/>
    </source>
</evidence>
<dbReference type="InterPro" id="IPR036779">
    <property type="entry name" value="LysM_dom_sf"/>
</dbReference>
<reference evidence="3 4" key="1">
    <citation type="submission" date="2020-02" db="EMBL/GenBank/DDBJ databases">
        <title>Genome sequence of the type strain CCBAU10050 of Rhizobium daejeonense.</title>
        <authorList>
            <person name="Gao J."/>
            <person name="Sun J."/>
        </authorList>
    </citation>
    <scope>NUCLEOTIDE SEQUENCE [LARGE SCALE GENOMIC DNA]</scope>
    <source>
        <strain evidence="3 4">CCBAU10050</strain>
    </source>
</reference>